<sequence>VGAGEEGCEVSWQQPARPAANSLLQWLHMQPPSDSGCDDALVVTLVVATRGHIQVPERLERWQDLGGVMKALAALTSDRLIGVDLSWTPGADDQFLTRSQLVAGYPHLKPLRR</sequence>
<comment type="caution">
    <text evidence="1">The sequence shown here is derived from an EMBL/GenBank/DDBJ whole genome shotgun (WGS) entry which is preliminary data.</text>
</comment>
<protein>
    <submittedName>
        <fullName evidence="1">Uncharacterized protein</fullName>
    </submittedName>
</protein>
<feature type="non-terminal residue" evidence="1">
    <location>
        <position position="1"/>
    </location>
</feature>
<dbReference type="PANTHER" id="PTHR33975">
    <property type="entry name" value="MYELIN-ASSOCIATED OLIGODENDROCYTE BASIC PROTEIN"/>
    <property type="match status" value="1"/>
</dbReference>
<name>A0A6A0ADZ7_HAELA</name>
<dbReference type="PANTHER" id="PTHR33975:SF2">
    <property type="entry name" value="MYELIN-ASSOCIATED OLIGODENDROCYTE BASIC PROTEIN"/>
    <property type="match status" value="1"/>
</dbReference>
<dbReference type="InterPro" id="IPR010903">
    <property type="entry name" value="DUF1517"/>
</dbReference>
<proteinExistence type="predicted"/>
<evidence type="ECO:0000313" key="2">
    <source>
        <dbReference type="Proteomes" id="UP000485058"/>
    </source>
</evidence>
<accession>A0A6A0ADZ7</accession>
<dbReference type="EMBL" id="BLLF01005378">
    <property type="protein sequence ID" value="GFH31110.1"/>
    <property type="molecule type" value="Genomic_DNA"/>
</dbReference>
<dbReference type="Pfam" id="PF07466">
    <property type="entry name" value="DUF1517"/>
    <property type="match status" value="1"/>
</dbReference>
<keyword evidence="2" id="KW-1185">Reference proteome</keyword>
<evidence type="ECO:0000313" key="1">
    <source>
        <dbReference type="EMBL" id="GFH31110.1"/>
    </source>
</evidence>
<gene>
    <name evidence="1" type="ORF">HaLaN_30085</name>
</gene>
<dbReference type="InterPro" id="IPR053023">
    <property type="entry name" value="FLAP_modulator"/>
</dbReference>
<dbReference type="AlphaFoldDB" id="A0A6A0ADZ7"/>
<organism evidence="1 2">
    <name type="scientific">Haematococcus lacustris</name>
    <name type="common">Green alga</name>
    <name type="synonym">Haematococcus pluvialis</name>
    <dbReference type="NCBI Taxonomy" id="44745"/>
    <lineage>
        <taxon>Eukaryota</taxon>
        <taxon>Viridiplantae</taxon>
        <taxon>Chlorophyta</taxon>
        <taxon>core chlorophytes</taxon>
        <taxon>Chlorophyceae</taxon>
        <taxon>CS clade</taxon>
        <taxon>Chlamydomonadales</taxon>
        <taxon>Haematococcaceae</taxon>
        <taxon>Haematococcus</taxon>
    </lineage>
</organism>
<reference evidence="1 2" key="1">
    <citation type="submission" date="2020-02" db="EMBL/GenBank/DDBJ databases">
        <title>Draft genome sequence of Haematococcus lacustris strain NIES-144.</title>
        <authorList>
            <person name="Morimoto D."/>
            <person name="Nakagawa S."/>
            <person name="Yoshida T."/>
            <person name="Sawayama S."/>
        </authorList>
    </citation>
    <scope>NUCLEOTIDE SEQUENCE [LARGE SCALE GENOMIC DNA]</scope>
    <source>
        <strain evidence="1 2">NIES-144</strain>
    </source>
</reference>
<dbReference type="Proteomes" id="UP000485058">
    <property type="component" value="Unassembled WGS sequence"/>
</dbReference>